<feature type="region of interest" description="Disordered" evidence="2">
    <location>
        <begin position="1342"/>
        <end position="1366"/>
    </location>
</feature>
<organism evidence="3 4">
    <name type="scientific">Thalassiosira oceanica</name>
    <name type="common">Marine diatom</name>
    <dbReference type="NCBI Taxonomy" id="159749"/>
    <lineage>
        <taxon>Eukaryota</taxon>
        <taxon>Sar</taxon>
        <taxon>Stramenopiles</taxon>
        <taxon>Ochrophyta</taxon>
        <taxon>Bacillariophyta</taxon>
        <taxon>Coscinodiscophyceae</taxon>
        <taxon>Thalassiosirophycidae</taxon>
        <taxon>Thalassiosirales</taxon>
        <taxon>Thalassiosiraceae</taxon>
        <taxon>Thalassiosira</taxon>
    </lineage>
</organism>
<dbReference type="EMBL" id="AGNL01018016">
    <property type="protein sequence ID" value="EJK63780.1"/>
    <property type="molecule type" value="Genomic_DNA"/>
</dbReference>
<proteinExistence type="predicted"/>
<feature type="region of interest" description="Disordered" evidence="2">
    <location>
        <begin position="73"/>
        <end position="108"/>
    </location>
</feature>
<accession>K0SEM4</accession>
<feature type="coiled-coil region" evidence="1">
    <location>
        <begin position="148"/>
        <end position="182"/>
    </location>
</feature>
<evidence type="ECO:0000313" key="4">
    <source>
        <dbReference type="Proteomes" id="UP000266841"/>
    </source>
</evidence>
<keyword evidence="4" id="KW-1185">Reference proteome</keyword>
<feature type="compositionally biased region" description="Acidic residues" evidence="2">
    <location>
        <begin position="87"/>
        <end position="108"/>
    </location>
</feature>
<feature type="region of interest" description="Disordered" evidence="2">
    <location>
        <begin position="557"/>
        <end position="584"/>
    </location>
</feature>
<evidence type="ECO:0000256" key="2">
    <source>
        <dbReference type="SAM" id="MobiDB-lite"/>
    </source>
</evidence>
<sequence>MSLALDEILKSIKAFPRVLAFLLRRYPSDIKALGDLEGKVEREDLSGELERKYETVITSPRGQEPVLQDDIFANPDSEEPGFKFTFGDDDEAEEDEDQTPNLDDFDEDEINENVDAMRTGEAKTLLKFVLKEVKGMSAKQREQDRALQERLDAIEMAHRERIEELQQEIQSLKQQLSAQGGNTISAHAKRALLRSVGEEVSTAMKAILRDYPLKDDLPPALAQQLADLNHAVFDPDGDVHQALVRILKLESKKSGLGRNIGGVQFKDDETIENFMTLLKAQGLKSPAMLLWDMKRMVETLGAGNLNEDEIVNKEDKARKAGYSCYADQQACTTYRTKFPGSMFKKRAGTDDFAFTGFFTSRNKWEGTLDNSPAKNALEEIQTILERGQLLIDKRAPASSSVFADLHQVAIWLIVSAHRHASSFFNSMIPLVKLFVSCKYDEDEAWEQVQEFAIRIFEEIYKKRNKSDQMTDGEKLIGCYEATLLAEEYSKANWIHHSNTLSTLTAMALKQSATDHAKLKNVIAKIEDERLGLKRINVRLDSQEGIVKKVEKFINKQGAGKGAGNKNERGSNELMEGGTLPPGGSLLWEPELEPKLLDHEELQVGERDVKVSRASQNRRGRSLTKVRIFGDKCLGLGEAAILWGATIECIVHFKECNHEVNALFNQPKSINIASARTEFPQSDSWNGILLGTVSSPGEADLARELFLRWKPQVCIITCGRGFSRKATSRLLAGTNFRDTHRRLGFFCRHVDFGGVTAHESSVVHFSLRELDLERETIMTGLIELRRSLQTGLDDTRGNEGSFIYDNVPEQPLPGEFLPPHAIGFVIERNTFGGVNEIRRPVYDGSDLGPDLSRAGCNDRQFWVLANSTFGRGGRVLRRVEYYEMLSCWDYEGKLESQHWSLAQRRTIAELRLANPPGKIIRHFVFHACSLFDQTDDGPADETKNGEAGLTADVKFSPLELNVETRAVAARADDAEVDLSQWALPDESAEVAHARVVLRRFAVRWWAHYQTRQARTWLEDNADTVGRADAEGVEDCLRRCHATTYWSWNRGSRLMFWKFPPEWLADARDGIPFWHSCPPPKGFRRNPPAISRSAEIEMRKKIFRLRFRWYLEPGAVSLLTPRFAVVKAMVDGEVVDIRLIMDCKKSGLNATLVTPGFMLPTIQDAEDMVIKWLDRPLAAYLSDGSPILDYSLQLVYIVSVQVDIDVGEMFHNYRAHLSARKYLGVRCIETKNDGSVENETYMRSSVLVFGCSSSPYQAGQGQSRILDICKGDRHDDSNPWQWDRVHLNLPFSRNYDPSLPRILLIRKDGELATREATYVDDIRIGARGMVRGRSASKYLKSRMNSLGNQADDRKSYPPSTSPGPWKGNLIGTATPFPMKSTTGKKWSRFRAGLTYILERAKTPGVIETAELRKIAGLGVHLTEIYQYSRPYLKGFFNALEAFRDGRDLEGWALGSTMESAKLLELEDAGTAKAREGYPILTRISDELVDHTKALLVLFVNEEPLVVPIRPTDRNKLRYYGGDASAEGFYSTTQYPDGHVESREGLWDERFAEGGSNLREAQNQVNHLLGEVKAGKHDGCELWCVTDNAVWSSVWHKGMSSAKHLFKLVLELKQECLQHEVYLHLFHISGNRMIATGIDGLSRGNQDGGIAVGYDLRKFVPVDRGAFDLGGPRLEKWCRSWMGDDFTPPLTPEGWFSKGHQPGVHLWAPPPGAALGALKQLAQSRQKRPETVTHVFICQRILWSEEWRTRFEKEVDVWFFLHPGSVWTHDMFEPLLVGISFPTRRTKPWMVRHQRNEVVEAGHALLDPCEIAIPRDFNGVSLAELEDEVRYRRARPGDHLVCPFQCPNCQSQNIRGRDLEPGDLQDEAFECVTIRATLDAFWHRASRTVAQTVTEVNFIVRYSEALDTLRPLPNLGPFKLGEDMGMHAAVLLIMRGMEPGRSEGKTVQFGTARKIRSALTNIYDSSPESGQDLVLSSSSAKGKYVATRNPSEGRWYQYFTMGCCARMGDIISQDRAYTIEVLLKLLAMYETSWLNRGLNIELHELSACMLLLLTCLGGMRGYEGVWTDLAALRYDVEYCEDLDDFSAIAWPIVGRFKAHHGRLGCYMIPIAGTTNSGITFFVWTQRFIRKLALEGVTEGWAFKRSDGTRAKAGDYWEDIASKLEVIQRTTKLIDPAVDVWNDYGVQRPAKTKLATEEERVHKEALGYVIHLQGGRSPFSALRLLNHLGSYFFGSGKHWLAITAVRCMGDSGFMSSKKPDESWLLIDSKSPDPIAFKTKAELAHYLKDVQRNGGMVFKAFLMTEAHEDETK</sequence>
<gene>
    <name evidence="3" type="ORF">THAOC_15545</name>
</gene>
<evidence type="ECO:0000256" key="1">
    <source>
        <dbReference type="SAM" id="Coils"/>
    </source>
</evidence>
<name>K0SEM4_THAOC</name>
<evidence type="ECO:0000313" key="3">
    <source>
        <dbReference type="EMBL" id="EJK63780.1"/>
    </source>
</evidence>
<dbReference type="Proteomes" id="UP000266841">
    <property type="component" value="Unassembled WGS sequence"/>
</dbReference>
<reference evidence="3 4" key="1">
    <citation type="journal article" date="2012" name="Genome Biol.">
        <title>Genome and low-iron response of an oceanic diatom adapted to chronic iron limitation.</title>
        <authorList>
            <person name="Lommer M."/>
            <person name="Specht M."/>
            <person name="Roy A.S."/>
            <person name="Kraemer L."/>
            <person name="Andreson R."/>
            <person name="Gutowska M.A."/>
            <person name="Wolf J."/>
            <person name="Bergner S.V."/>
            <person name="Schilhabel M.B."/>
            <person name="Klostermeier U.C."/>
            <person name="Beiko R.G."/>
            <person name="Rosenstiel P."/>
            <person name="Hippler M."/>
            <person name="Laroche J."/>
        </authorList>
    </citation>
    <scope>NUCLEOTIDE SEQUENCE [LARGE SCALE GENOMIC DNA]</scope>
    <source>
        <strain evidence="3 4">CCMP1005</strain>
    </source>
</reference>
<protein>
    <submittedName>
        <fullName evidence="3">Uncharacterized protein</fullName>
    </submittedName>
</protein>
<keyword evidence="1" id="KW-0175">Coiled coil</keyword>
<comment type="caution">
    <text evidence="3">The sequence shown here is derived from an EMBL/GenBank/DDBJ whole genome shotgun (WGS) entry which is preliminary data.</text>
</comment>